<accession>A0A0V1GEX5</accession>
<proteinExistence type="predicted"/>
<sequence length="80" mass="8801">LVHPTAPVLLTKIGPLGTPILVRGFSEASPAPHPFKIVRLVFRPYTQLWRSICTSETLRTSTRVSPGFILAKHSSPSFGY</sequence>
<dbReference type="Proteomes" id="UP000055024">
    <property type="component" value="Unassembled WGS sequence"/>
</dbReference>
<feature type="non-terminal residue" evidence="1">
    <location>
        <position position="1"/>
    </location>
</feature>
<evidence type="ECO:0000313" key="2">
    <source>
        <dbReference type="Proteomes" id="UP000055024"/>
    </source>
</evidence>
<dbReference type="AlphaFoldDB" id="A0A0V1GEX5"/>
<evidence type="ECO:0000313" key="1">
    <source>
        <dbReference type="EMBL" id="KRY96804.1"/>
    </source>
</evidence>
<protein>
    <submittedName>
        <fullName evidence="1">Uncharacterized protein</fullName>
    </submittedName>
</protein>
<organism evidence="1 2">
    <name type="scientific">Trichinella zimbabwensis</name>
    <dbReference type="NCBI Taxonomy" id="268475"/>
    <lineage>
        <taxon>Eukaryota</taxon>
        <taxon>Metazoa</taxon>
        <taxon>Ecdysozoa</taxon>
        <taxon>Nematoda</taxon>
        <taxon>Enoplea</taxon>
        <taxon>Dorylaimia</taxon>
        <taxon>Trichinellida</taxon>
        <taxon>Trichinellidae</taxon>
        <taxon>Trichinella</taxon>
    </lineage>
</organism>
<dbReference type="OrthoDB" id="5920617at2759"/>
<keyword evidence="2" id="KW-1185">Reference proteome</keyword>
<name>A0A0V1GEX5_9BILA</name>
<reference evidence="1 2" key="1">
    <citation type="submission" date="2015-01" db="EMBL/GenBank/DDBJ databases">
        <title>Evolution of Trichinella species and genotypes.</title>
        <authorList>
            <person name="Korhonen P.K."/>
            <person name="Edoardo P."/>
            <person name="Giuseppe L.R."/>
            <person name="Gasser R.B."/>
        </authorList>
    </citation>
    <scope>NUCLEOTIDE SEQUENCE [LARGE SCALE GENOMIC DNA]</scope>
    <source>
        <strain evidence="1">ISS1029</strain>
    </source>
</reference>
<comment type="caution">
    <text evidence="1">The sequence shown here is derived from an EMBL/GenBank/DDBJ whole genome shotgun (WGS) entry which is preliminary data.</text>
</comment>
<dbReference type="EMBL" id="JYDP01002516">
    <property type="protein sequence ID" value="KRY96804.1"/>
    <property type="molecule type" value="Genomic_DNA"/>
</dbReference>
<gene>
    <name evidence="1" type="ORF">T11_8065</name>
</gene>
<feature type="non-terminal residue" evidence="1">
    <location>
        <position position="80"/>
    </location>
</feature>